<protein>
    <recommendedName>
        <fullName evidence="5">3-carboxymuconate cyclase</fullName>
    </recommendedName>
</protein>
<dbReference type="EMBL" id="CP089281">
    <property type="protein sequence ID" value="USP82595.1"/>
    <property type="molecule type" value="Genomic_DNA"/>
</dbReference>
<feature type="signal peptide" evidence="2">
    <location>
        <begin position="1"/>
        <end position="16"/>
    </location>
</feature>
<dbReference type="Pfam" id="PF10282">
    <property type="entry name" value="Lactonase"/>
    <property type="match status" value="1"/>
</dbReference>
<dbReference type="InterPro" id="IPR011045">
    <property type="entry name" value="N2O_reductase_N"/>
</dbReference>
<dbReference type="Gene3D" id="2.130.10.10">
    <property type="entry name" value="YVTN repeat-like/Quinoprotein amine dehydrogenase"/>
    <property type="match status" value="1"/>
</dbReference>
<dbReference type="AlphaFoldDB" id="A0A9Q8ZJ01"/>
<accession>A0A9Q8ZJ01</accession>
<comment type="similarity">
    <text evidence="1">Belongs to the cycloisomerase 2 family.</text>
</comment>
<dbReference type="InterPro" id="IPR050282">
    <property type="entry name" value="Cycloisomerase_2"/>
</dbReference>
<gene>
    <name evidence="3" type="ORF">yc1106_09869</name>
</gene>
<feature type="chain" id="PRO_5040257309" description="3-carboxymuconate cyclase" evidence="2">
    <location>
        <begin position="17"/>
        <end position="388"/>
    </location>
</feature>
<evidence type="ECO:0000256" key="1">
    <source>
        <dbReference type="ARBA" id="ARBA00005564"/>
    </source>
</evidence>
<dbReference type="Proteomes" id="UP001056012">
    <property type="component" value="Chromosome 8"/>
</dbReference>
<evidence type="ECO:0000313" key="3">
    <source>
        <dbReference type="EMBL" id="USP82595.1"/>
    </source>
</evidence>
<evidence type="ECO:0000313" key="4">
    <source>
        <dbReference type="Proteomes" id="UP001056012"/>
    </source>
</evidence>
<dbReference type="OrthoDB" id="9972196at2759"/>
<organism evidence="3 4">
    <name type="scientific">Curvularia clavata</name>
    <dbReference type="NCBI Taxonomy" id="95742"/>
    <lineage>
        <taxon>Eukaryota</taxon>
        <taxon>Fungi</taxon>
        <taxon>Dikarya</taxon>
        <taxon>Ascomycota</taxon>
        <taxon>Pezizomycotina</taxon>
        <taxon>Dothideomycetes</taxon>
        <taxon>Pleosporomycetidae</taxon>
        <taxon>Pleosporales</taxon>
        <taxon>Pleosporineae</taxon>
        <taxon>Pleosporaceae</taxon>
        <taxon>Curvularia</taxon>
    </lineage>
</organism>
<reference evidence="3" key="1">
    <citation type="submission" date="2021-12" db="EMBL/GenBank/DDBJ databases">
        <title>Curvularia clavata genome.</title>
        <authorList>
            <person name="Cao Y."/>
        </authorList>
    </citation>
    <scope>NUCLEOTIDE SEQUENCE</scope>
    <source>
        <strain evidence="3">Yc1106</strain>
    </source>
</reference>
<dbReference type="PANTHER" id="PTHR30344:SF1">
    <property type="entry name" value="6-PHOSPHOGLUCONOLACTONASE"/>
    <property type="match status" value="1"/>
</dbReference>
<proteinExistence type="inferred from homology"/>
<dbReference type="VEuPathDB" id="FungiDB:yc1106_09869"/>
<keyword evidence="2" id="KW-0732">Signal</keyword>
<sequence>MKTPLATLAILGSAAAERLLLASYGVDTTPGTVATLELQHSASYGHGRKLEVIHESHECGALPTWLDTSLGPNTVVCLDEASKNANITTFNLEADGSLKKTSSVGTLGAAVASATYNSKSAIALAHYEPPAITTYTVHHNGLLQSLQNFTFGSPEQIHQAVVDPTGQYIIFPSLGADRVHVYCIDPSTGLLTEHESLKSKTGYGPRHAVFWTSKESASTYLFLVHELSNKIVSYKVNYLEHLGGLKFTEVDEVSTYGNHTVPDKTFASEIVISPCNSFVLAANRNGTVFTVENPDPKNSTRVPSDSIATFKPTAEGKLKFVQLAKSGGYYPRHFNLNKDGSMIAIANQRSYNVAIYSRDVKTGLIKDDVPVAGAAGLGPGDLMYIQWV</sequence>
<name>A0A9Q8ZJ01_CURCL</name>
<dbReference type="InterPro" id="IPR019405">
    <property type="entry name" value="Lactonase_7-beta_prop"/>
</dbReference>
<evidence type="ECO:0008006" key="5">
    <source>
        <dbReference type="Google" id="ProtNLM"/>
    </source>
</evidence>
<dbReference type="PANTHER" id="PTHR30344">
    <property type="entry name" value="6-PHOSPHOGLUCONOLACTONASE-RELATED"/>
    <property type="match status" value="1"/>
</dbReference>
<evidence type="ECO:0000256" key="2">
    <source>
        <dbReference type="SAM" id="SignalP"/>
    </source>
</evidence>
<dbReference type="SUPFAM" id="SSF50974">
    <property type="entry name" value="Nitrous oxide reductase, N-terminal domain"/>
    <property type="match status" value="1"/>
</dbReference>
<keyword evidence="4" id="KW-1185">Reference proteome</keyword>
<dbReference type="GO" id="GO:0017057">
    <property type="term" value="F:6-phosphogluconolactonase activity"/>
    <property type="evidence" value="ECO:0007669"/>
    <property type="project" value="TreeGrafter"/>
</dbReference>
<dbReference type="InterPro" id="IPR015943">
    <property type="entry name" value="WD40/YVTN_repeat-like_dom_sf"/>
</dbReference>